<dbReference type="GO" id="GO:0005506">
    <property type="term" value="F:iron ion binding"/>
    <property type="evidence" value="ECO:0007669"/>
    <property type="project" value="InterPro"/>
</dbReference>
<dbReference type="PANTHER" id="PTHR10869:SF244">
    <property type="entry name" value="PROLYL 4-HYDROXYLASE SUBUNIT ALPHA-2"/>
    <property type="match status" value="1"/>
</dbReference>
<evidence type="ECO:0000256" key="8">
    <source>
        <dbReference type="ARBA" id="ARBA00023180"/>
    </source>
</evidence>
<dbReference type="Proteomes" id="UP000783686">
    <property type="component" value="Unassembled WGS sequence"/>
</dbReference>
<dbReference type="EMBL" id="CAJFCW020000004">
    <property type="protein sequence ID" value="CAG9112852.1"/>
    <property type="molecule type" value="Genomic_DNA"/>
</dbReference>
<comment type="caution">
    <text evidence="10">The sequence shown here is derived from an EMBL/GenBank/DDBJ whole genome shotgun (WGS) entry which is preliminary data.</text>
</comment>
<keyword evidence="4" id="KW-0847">Vitamin C</keyword>
<dbReference type="InterPro" id="IPR005123">
    <property type="entry name" value="Oxoglu/Fe-dep_dioxygenase_dom"/>
</dbReference>
<evidence type="ECO:0000313" key="10">
    <source>
        <dbReference type="EMBL" id="CAD5219762.1"/>
    </source>
</evidence>
<accession>A0A811KW22</accession>
<evidence type="ECO:0000256" key="1">
    <source>
        <dbReference type="ARBA" id="ARBA00001961"/>
    </source>
</evidence>
<keyword evidence="11" id="KW-1185">Reference proteome</keyword>
<dbReference type="InterPro" id="IPR006620">
    <property type="entry name" value="Pro_4_hyd_alph"/>
</dbReference>
<evidence type="ECO:0000256" key="5">
    <source>
        <dbReference type="ARBA" id="ARBA00022964"/>
    </source>
</evidence>
<sequence length="463" mass="53340">MRLHDYQIKLPVDNKIVDNIAKNNSVAYAINYKKSQLKDPVDAYLFVKDELLKEKTLHTALKDEYSALTQLRKLENIAPIEEEDTINVVKQIFNLQATYHVSVTFFTDGFVGPNYCLRPLRTYSIYQIAMVACGLKRHYHCIDWMNFADVKNNIDWDPRVLREKQLEAIGLSLMIQGNMKRTWLVSLELSRRWPKKEFAKKNVAQLKRFLKPEEMKTIDYVPPLVNRLSPDSNLNKLCRDEVPFTFYQNSSAVCYYQQNGYLNYFKVELLNLDPYVRLFHNVAGPSTTRRLRELASDKLVRGLVMDPKTGTKKTTSLRLSLTADLKKSDDENVKNTDKMIGRMTELDMEAAESLKVIQYGVGGVYQPHYDFEPDKKANAVLGNRIATTLLYLNTPYKGGATVFTHLKLHVPAIEGNALVWYNTHEDGTGDMRTQHAGCSILSGEKWIANKWIFYDGQRLQCRV</sequence>
<evidence type="ECO:0000256" key="2">
    <source>
        <dbReference type="ARBA" id="ARBA00022723"/>
    </source>
</evidence>
<organism evidence="10 11">
    <name type="scientific">Bursaphelenchus okinawaensis</name>
    <dbReference type="NCBI Taxonomy" id="465554"/>
    <lineage>
        <taxon>Eukaryota</taxon>
        <taxon>Metazoa</taxon>
        <taxon>Ecdysozoa</taxon>
        <taxon>Nematoda</taxon>
        <taxon>Chromadorea</taxon>
        <taxon>Rhabditida</taxon>
        <taxon>Tylenchina</taxon>
        <taxon>Tylenchomorpha</taxon>
        <taxon>Aphelenchoidea</taxon>
        <taxon>Aphelenchoididae</taxon>
        <taxon>Bursaphelenchus</taxon>
    </lineage>
</organism>
<dbReference type="Pfam" id="PF13640">
    <property type="entry name" value="2OG-FeII_Oxy_3"/>
    <property type="match status" value="1"/>
</dbReference>
<keyword evidence="7" id="KW-0408">Iron</keyword>
<protein>
    <recommendedName>
        <fullName evidence="9">Fe2OG dioxygenase domain-containing protein</fullName>
    </recommendedName>
</protein>
<name>A0A811KW22_9BILA</name>
<dbReference type="OrthoDB" id="420380at2759"/>
<dbReference type="Proteomes" id="UP000614601">
    <property type="component" value="Unassembled WGS sequence"/>
</dbReference>
<evidence type="ECO:0000256" key="6">
    <source>
        <dbReference type="ARBA" id="ARBA00023002"/>
    </source>
</evidence>
<dbReference type="PROSITE" id="PS51471">
    <property type="entry name" value="FE2OG_OXY"/>
    <property type="match status" value="1"/>
</dbReference>
<evidence type="ECO:0000313" key="11">
    <source>
        <dbReference type="Proteomes" id="UP000614601"/>
    </source>
</evidence>
<evidence type="ECO:0000259" key="9">
    <source>
        <dbReference type="PROSITE" id="PS51471"/>
    </source>
</evidence>
<keyword evidence="8" id="KW-0325">Glycoprotein</keyword>
<keyword evidence="3" id="KW-0256">Endoplasmic reticulum</keyword>
<evidence type="ECO:0000256" key="3">
    <source>
        <dbReference type="ARBA" id="ARBA00022824"/>
    </source>
</evidence>
<gene>
    <name evidence="10" type="ORF">BOKJ2_LOCUS8606</name>
</gene>
<evidence type="ECO:0000256" key="7">
    <source>
        <dbReference type="ARBA" id="ARBA00023004"/>
    </source>
</evidence>
<dbReference type="Gene3D" id="1.25.40.10">
    <property type="entry name" value="Tetratricopeptide repeat domain"/>
    <property type="match status" value="1"/>
</dbReference>
<dbReference type="Gene3D" id="2.60.120.620">
    <property type="entry name" value="q2cbj1_9rhob like domain"/>
    <property type="match status" value="1"/>
</dbReference>
<keyword evidence="5" id="KW-0223">Dioxygenase</keyword>
<keyword evidence="6" id="KW-0560">Oxidoreductase</keyword>
<evidence type="ECO:0000256" key="4">
    <source>
        <dbReference type="ARBA" id="ARBA00022896"/>
    </source>
</evidence>
<dbReference type="PANTHER" id="PTHR10869">
    <property type="entry name" value="PROLYL 4-HYDROXYLASE ALPHA SUBUNIT"/>
    <property type="match status" value="1"/>
</dbReference>
<reference evidence="10" key="1">
    <citation type="submission" date="2020-09" db="EMBL/GenBank/DDBJ databases">
        <authorList>
            <person name="Kikuchi T."/>
        </authorList>
    </citation>
    <scope>NUCLEOTIDE SEQUENCE</scope>
    <source>
        <strain evidence="10">SH1</strain>
    </source>
</reference>
<proteinExistence type="predicted"/>
<dbReference type="AlphaFoldDB" id="A0A811KW22"/>
<keyword evidence="2" id="KW-0479">Metal-binding</keyword>
<dbReference type="InterPro" id="IPR045054">
    <property type="entry name" value="P4HA-like"/>
</dbReference>
<feature type="domain" description="Fe2OG dioxygenase" evidence="9">
    <location>
        <begin position="350"/>
        <end position="454"/>
    </location>
</feature>
<dbReference type="InterPro" id="IPR011990">
    <property type="entry name" value="TPR-like_helical_dom_sf"/>
</dbReference>
<dbReference type="GO" id="GO:0005783">
    <property type="term" value="C:endoplasmic reticulum"/>
    <property type="evidence" value="ECO:0007669"/>
    <property type="project" value="TreeGrafter"/>
</dbReference>
<dbReference type="GO" id="GO:0031418">
    <property type="term" value="F:L-ascorbic acid binding"/>
    <property type="evidence" value="ECO:0007669"/>
    <property type="project" value="UniProtKB-KW"/>
</dbReference>
<dbReference type="EMBL" id="CAJFDH010000004">
    <property type="protein sequence ID" value="CAD5219762.1"/>
    <property type="molecule type" value="Genomic_DNA"/>
</dbReference>
<dbReference type="GO" id="GO:0004656">
    <property type="term" value="F:procollagen-proline 4-dioxygenase activity"/>
    <property type="evidence" value="ECO:0007669"/>
    <property type="project" value="TreeGrafter"/>
</dbReference>
<dbReference type="SMART" id="SM00702">
    <property type="entry name" value="P4Hc"/>
    <property type="match status" value="1"/>
</dbReference>
<dbReference type="InterPro" id="IPR044862">
    <property type="entry name" value="Pro_4_hyd_alph_FE2OG_OXY"/>
</dbReference>
<comment type="cofactor">
    <cofactor evidence="1">
        <name>L-ascorbate</name>
        <dbReference type="ChEBI" id="CHEBI:38290"/>
    </cofactor>
</comment>